<protein>
    <submittedName>
        <fullName evidence="1">Uncharacterized protein</fullName>
    </submittedName>
</protein>
<accession>A0ABU0B4Z0</accession>
<dbReference type="Proteomes" id="UP001225644">
    <property type="component" value="Unassembled WGS sequence"/>
</dbReference>
<keyword evidence="2" id="KW-1185">Reference proteome</keyword>
<evidence type="ECO:0000313" key="2">
    <source>
        <dbReference type="Proteomes" id="UP001225644"/>
    </source>
</evidence>
<proteinExistence type="predicted"/>
<evidence type="ECO:0000313" key="1">
    <source>
        <dbReference type="EMBL" id="MDQ0287789.1"/>
    </source>
</evidence>
<dbReference type="EMBL" id="JAUSUX010000043">
    <property type="protein sequence ID" value="MDQ0287789.1"/>
    <property type="molecule type" value="Genomic_DNA"/>
</dbReference>
<sequence>MQREVLAAFRAATAQPDYLTTEKFDAILGGFGVFNLGIWAAANVIAKEMKKGKKINVGVSNEQRTEIDDLAKKVVNVLMANGADASNASLAAATLLYWAGSNVTAGIPAPNRKLGAVCRMAAGAPAGRVANIPTEKLNNKISGFAAVRAIYEAMDKETLAPWKGEITPVGVAGSPVTGHTRVGEDILFPELAQKLVKIGVEAMLRAYNSVGIKPCRWMSAVIACAAALEILHPDAYVGEEWGPFLQTRTPYVCGLAAVKAANMPEKIHIRGTGEELETAKVVGDLGMILKDCGQPTVVGMIMFNEICALIQEGAILGVGRSGGPLLLPLTHWCSAASLSLYLLGKGMEEEAIADVIRKTMEGYFQTEHAAVATNLLARRANFIERGPVTRIVMLATEPVLTKSVYKRVVYTYEGMQAGKSVTEITRELEDARIKAIGEGVARIFSKVLNKNIEYVRFYNVRPGAGRRTHKFATQYFAFDGYVDVEVKVDGQVYTFENILAKTIPDALLSGDAQTLDIIQTFAAGAVDLLNAGAVAMDVVVPACVGAAMGLPPEDAIKQATAGATISMSIPVPSIKESVTLAAKISQELKELQVS</sequence>
<name>A0ABU0B4Z0_9FIRM</name>
<gene>
    <name evidence="1" type="ORF">J2Z49_002922</name>
</gene>
<organism evidence="1 2">
    <name type="scientific">Desulfofundulus luciae</name>
    <dbReference type="NCBI Taxonomy" id="74702"/>
    <lineage>
        <taxon>Bacteria</taxon>
        <taxon>Bacillati</taxon>
        <taxon>Bacillota</taxon>
        <taxon>Clostridia</taxon>
        <taxon>Eubacteriales</taxon>
        <taxon>Peptococcaceae</taxon>
        <taxon>Desulfofundulus</taxon>
    </lineage>
</organism>
<comment type="caution">
    <text evidence="1">The sequence shown here is derived from an EMBL/GenBank/DDBJ whole genome shotgun (WGS) entry which is preliminary data.</text>
</comment>
<reference evidence="1 2" key="1">
    <citation type="submission" date="2023-07" db="EMBL/GenBank/DDBJ databases">
        <title>Genomic Encyclopedia of Type Strains, Phase IV (KMG-IV): sequencing the most valuable type-strain genomes for metagenomic binning, comparative biology and taxonomic classification.</title>
        <authorList>
            <person name="Goeker M."/>
        </authorList>
    </citation>
    <scope>NUCLEOTIDE SEQUENCE [LARGE SCALE GENOMIC DNA]</scope>
    <source>
        <strain evidence="1 2">DSM 12396</strain>
    </source>
</reference>
<dbReference type="RefSeq" id="WP_307403785.1">
    <property type="nucleotide sequence ID" value="NZ_JAUSUX010000043.1"/>
</dbReference>